<evidence type="ECO:0000313" key="1">
    <source>
        <dbReference type="EMBL" id="GLX81992.1"/>
    </source>
</evidence>
<keyword evidence="2" id="KW-1185">Reference proteome</keyword>
<gene>
    <name evidence="1" type="ORF">theurythT_14440</name>
</gene>
<name>A0ABQ6H586_9GAMM</name>
<reference evidence="1 2" key="1">
    <citation type="submission" date="2023-03" db="EMBL/GenBank/DDBJ databases">
        <title>Draft genome sequence of Thalassotalea eurytherma JCM 18482T.</title>
        <authorList>
            <person name="Sawabe T."/>
        </authorList>
    </citation>
    <scope>NUCLEOTIDE SEQUENCE [LARGE SCALE GENOMIC DNA]</scope>
    <source>
        <strain evidence="1 2">JCM 18482</strain>
    </source>
</reference>
<dbReference type="Proteomes" id="UP001157133">
    <property type="component" value="Unassembled WGS sequence"/>
</dbReference>
<protein>
    <recommendedName>
        <fullName evidence="3">DUF1579 domain-containing protein</fullName>
    </recommendedName>
</protein>
<organism evidence="1 2">
    <name type="scientific">Thalassotalea eurytherma</name>
    <dbReference type="NCBI Taxonomy" id="1144278"/>
    <lineage>
        <taxon>Bacteria</taxon>
        <taxon>Pseudomonadati</taxon>
        <taxon>Pseudomonadota</taxon>
        <taxon>Gammaproteobacteria</taxon>
        <taxon>Alteromonadales</taxon>
        <taxon>Colwelliaceae</taxon>
        <taxon>Thalassotalea</taxon>
    </lineage>
</organism>
<proteinExistence type="predicted"/>
<evidence type="ECO:0008006" key="3">
    <source>
        <dbReference type="Google" id="ProtNLM"/>
    </source>
</evidence>
<dbReference type="EMBL" id="BSSU01000006">
    <property type="protein sequence ID" value="GLX81992.1"/>
    <property type="molecule type" value="Genomic_DNA"/>
</dbReference>
<evidence type="ECO:0000313" key="2">
    <source>
        <dbReference type="Proteomes" id="UP001157133"/>
    </source>
</evidence>
<sequence>MIKQQLLKITLLVLIFLMSTGVMAKDFAKELAIFNGYLGTWESNFAVAEGQAPVFDVSRWERVLNGKALRTLHSINEGEYGGESIIFYDTTKQALVFYYFTTANFHTTGTLEIIDENTFAAYEDVTGNENGITQVKSVSKLLGDKMMVSTSYLKNGEWTKEQSRTYTRSNKTVVFK</sequence>
<comment type="caution">
    <text evidence="1">The sequence shown here is derived from an EMBL/GenBank/DDBJ whole genome shotgun (WGS) entry which is preliminary data.</text>
</comment>
<accession>A0ABQ6H586</accession>